<dbReference type="Proteomes" id="UP000747542">
    <property type="component" value="Unassembled WGS sequence"/>
</dbReference>
<feature type="compositionally biased region" description="Basic residues" evidence="1">
    <location>
        <begin position="157"/>
        <end position="168"/>
    </location>
</feature>
<protein>
    <submittedName>
        <fullName evidence="2">Uncharacterized protein</fullName>
    </submittedName>
</protein>
<keyword evidence="3" id="KW-1185">Reference proteome</keyword>
<evidence type="ECO:0000313" key="3">
    <source>
        <dbReference type="Proteomes" id="UP000747542"/>
    </source>
</evidence>
<comment type="caution">
    <text evidence="2">The sequence shown here is derived from an EMBL/GenBank/DDBJ whole genome shotgun (WGS) entry which is preliminary data.</text>
</comment>
<feature type="region of interest" description="Disordered" evidence="1">
    <location>
        <begin position="134"/>
        <end position="251"/>
    </location>
</feature>
<evidence type="ECO:0000256" key="1">
    <source>
        <dbReference type="SAM" id="MobiDB-lite"/>
    </source>
</evidence>
<proteinExistence type="predicted"/>
<gene>
    <name evidence="2" type="ORF">Hamer_G025270</name>
</gene>
<feature type="compositionally biased region" description="Low complexity" evidence="1">
    <location>
        <begin position="29"/>
        <end position="45"/>
    </location>
</feature>
<sequence length="251" mass="25629">MKGDRGVVTISGAAVSDDPAGAPHPTPPSASSVAPPRPTPRAFAPAGGGFLRRLSRYASRVVPLSATAIREVPDYGATVDALNDLQGGTADTGSGADGTDVAVQVSQEAGAGGSRVNIPVLHITRSASYERAISSNRMLTSTKPRAPPVPTSTAKTTRSRKLTSRKKSNVSDTSRSSTTSNESNSAVTSSVTSSLTTTTSTVTAGGTGSLEVRVAPTAAPRYSIRNSLAVEEGRSSSTGQHLLHSLTSELE</sequence>
<feature type="compositionally biased region" description="Polar residues" evidence="1">
    <location>
        <begin position="235"/>
        <end position="251"/>
    </location>
</feature>
<name>A0A8J5MPX8_HOMAM</name>
<evidence type="ECO:0000313" key="2">
    <source>
        <dbReference type="EMBL" id="KAG7159364.1"/>
    </source>
</evidence>
<dbReference type="EMBL" id="JAHLQT010033266">
    <property type="protein sequence ID" value="KAG7159364.1"/>
    <property type="molecule type" value="Genomic_DNA"/>
</dbReference>
<organism evidence="2 3">
    <name type="scientific">Homarus americanus</name>
    <name type="common">American lobster</name>
    <dbReference type="NCBI Taxonomy" id="6706"/>
    <lineage>
        <taxon>Eukaryota</taxon>
        <taxon>Metazoa</taxon>
        <taxon>Ecdysozoa</taxon>
        <taxon>Arthropoda</taxon>
        <taxon>Crustacea</taxon>
        <taxon>Multicrustacea</taxon>
        <taxon>Malacostraca</taxon>
        <taxon>Eumalacostraca</taxon>
        <taxon>Eucarida</taxon>
        <taxon>Decapoda</taxon>
        <taxon>Pleocyemata</taxon>
        <taxon>Astacidea</taxon>
        <taxon>Nephropoidea</taxon>
        <taxon>Nephropidae</taxon>
        <taxon>Homarus</taxon>
    </lineage>
</organism>
<reference evidence="2" key="1">
    <citation type="journal article" date="2021" name="Sci. Adv.">
        <title>The American lobster genome reveals insights on longevity, neural, and immune adaptations.</title>
        <authorList>
            <person name="Polinski J.M."/>
            <person name="Zimin A.V."/>
            <person name="Clark K.F."/>
            <person name="Kohn A.B."/>
            <person name="Sadowski N."/>
            <person name="Timp W."/>
            <person name="Ptitsyn A."/>
            <person name="Khanna P."/>
            <person name="Romanova D.Y."/>
            <person name="Williams P."/>
            <person name="Greenwood S.J."/>
            <person name="Moroz L.L."/>
            <person name="Walt D.R."/>
            <person name="Bodnar A.G."/>
        </authorList>
    </citation>
    <scope>NUCLEOTIDE SEQUENCE</scope>
    <source>
        <strain evidence="2">GMGI-L3</strain>
    </source>
</reference>
<accession>A0A8J5MPX8</accession>
<feature type="compositionally biased region" description="Low complexity" evidence="1">
    <location>
        <begin position="170"/>
        <end position="204"/>
    </location>
</feature>
<feature type="region of interest" description="Disordered" evidence="1">
    <location>
        <begin position="1"/>
        <end position="47"/>
    </location>
</feature>
<feature type="compositionally biased region" description="Polar residues" evidence="1">
    <location>
        <begin position="134"/>
        <end position="143"/>
    </location>
</feature>
<dbReference type="AlphaFoldDB" id="A0A8J5MPX8"/>